<organism evidence="1 2">
    <name type="scientific">Xanthomonas arboricola pv. pruni MAFF 301420</name>
    <dbReference type="NCBI Taxonomy" id="1418095"/>
    <lineage>
        <taxon>Bacteria</taxon>
        <taxon>Pseudomonadati</taxon>
        <taxon>Pseudomonadota</taxon>
        <taxon>Gammaproteobacteria</taxon>
        <taxon>Lysobacterales</taxon>
        <taxon>Lysobacteraceae</taxon>
        <taxon>Xanthomonas</taxon>
    </lineage>
</organism>
<evidence type="ECO:0000313" key="1">
    <source>
        <dbReference type="EMBL" id="GAE54972.1"/>
    </source>
</evidence>
<dbReference type="AlphaFoldDB" id="W4SF30"/>
<dbReference type="Proteomes" id="UP000019084">
    <property type="component" value="Unassembled WGS sequence"/>
</dbReference>
<gene>
    <name evidence="1" type="ORF">XPR_1607</name>
</gene>
<proteinExistence type="predicted"/>
<protein>
    <submittedName>
        <fullName evidence="1">Uncharacterized protein</fullName>
    </submittedName>
</protein>
<accession>W4SF30</accession>
<dbReference type="EMBL" id="BAVC01000113">
    <property type="protein sequence ID" value="GAE54972.1"/>
    <property type="molecule type" value="Genomic_DNA"/>
</dbReference>
<evidence type="ECO:0000313" key="2">
    <source>
        <dbReference type="Proteomes" id="UP000019084"/>
    </source>
</evidence>
<comment type="caution">
    <text evidence="1">The sequence shown here is derived from an EMBL/GenBank/DDBJ whole genome shotgun (WGS) entry which is preliminary data.</text>
</comment>
<name>W4SF30_9XANT</name>
<reference evidence="1 2" key="1">
    <citation type="submission" date="2014-01" db="EMBL/GenBank/DDBJ databases">
        <title>Genome sequence and analysis of Xanthomonas arboricola pv. pruni.</title>
        <authorList>
            <person name="Fujikawa T."/>
            <person name="Nakazono-Nagaoka E."/>
        </authorList>
    </citation>
    <scope>NUCLEOTIDE SEQUENCE [LARGE SCALE GENOMIC DNA]</scope>
    <source>
        <strain evidence="2">MAFF 301420</strain>
    </source>
</reference>
<sequence>MRVRGLALMAPLASLDRVHSFGSRGVAVYEVFTEPADISRGIYNCKTGIRLQMTVPQHIGTY</sequence>